<dbReference type="AlphaFoldDB" id="A0A1F5T8N1"/>
<protein>
    <submittedName>
        <fullName evidence="2">Uncharacterized protein</fullName>
    </submittedName>
</protein>
<comment type="caution">
    <text evidence="2">The sequence shown here is derived from an EMBL/GenBank/DDBJ whole genome shotgun (WGS) entry which is preliminary data.</text>
</comment>
<dbReference type="PROSITE" id="PS51257">
    <property type="entry name" value="PROKAR_LIPOPROTEIN"/>
    <property type="match status" value="1"/>
</dbReference>
<name>A0A1F5T8N1_9BACT</name>
<dbReference type="Proteomes" id="UP000178656">
    <property type="component" value="Unassembled WGS sequence"/>
</dbReference>
<keyword evidence="1" id="KW-0812">Transmembrane</keyword>
<keyword evidence="1" id="KW-1133">Transmembrane helix</keyword>
<gene>
    <name evidence="2" type="ORF">A2482_05370</name>
</gene>
<reference evidence="2 3" key="1">
    <citation type="journal article" date="2016" name="Nat. Commun.">
        <title>Thousands of microbial genomes shed light on interconnected biogeochemical processes in an aquifer system.</title>
        <authorList>
            <person name="Anantharaman K."/>
            <person name="Brown C.T."/>
            <person name="Hug L.A."/>
            <person name="Sharon I."/>
            <person name="Castelle C.J."/>
            <person name="Probst A.J."/>
            <person name="Thomas B.C."/>
            <person name="Singh A."/>
            <person name="Wilkins M.J."/>
            <person name="Karaoz U."/>
            <person name="Brodie E.L."/>
            <person name="Williams K.H."/>
            <person name="Hubbard S.S."/>
            <person name="Banfield J.F."/>
        </authorList>
    </citation>
    <scope>NUCLEOTIDE SEQUENCE [LARGE SCALE GENOMIC DNA]</scope>
</reference>
<accession>A0A1F5T8N1</accession>
<organism evidence="2 3">
    <name type="scientific">Candidatus Falkowbacteria bacterium RIFOXYC2_FULL_48_21</name>
    <dbReference type="NCBI Taxonomy" id="1798005"/>
    <lineage>
        <taxon>Bacteria</taxon>
        <taxon>Candidatus Falkowiibacteriota</taxon>
    </lineage>
</organism>
<evidence type="ECO:0000313" key="2">
    <source>
        <dbReference type="EMBL" id="OGF35360.1"/>
    </source>
</evidence>
<evidence type="ECO:0000313" key="3">
    <source>
        <dbReference type="Proteomes" id="UP000178656"/>
    </source>
</evidence>
<feature type="transmembrane region" description="Helical" evidence="1">
    <location>
        <begin position="43"/>
        <end position="76"/>
    </location>
</feature>
<dbReference type="EMBL" id="MFGM01000052">
    <property type="protein sequence ID" value="OGF35360.1"/>
    <property type="molecule type" value="Genomic_DNA"/>
</dbReference>
<evidence type="ECO:0000256" key="1">
    <source>
        <dbReference type="SAM" id="Phobius"/>
    </source>
</evidence>
<proteinExistence type="predicted"/>
<sequence>MFRSFSQNNKSIATKKFCLLSILLFSLVLLSSGCSIFDCTSCVMAGIIFGGICYVLFGWIPYVGPILVILAVYFAVQESSTKNIINESCGTGCSICSTTAGANRTIKQ</sequence>
<keyword evidence="1" id="KW-0472">Membrane</keyword>